<protein>
    <submittedName>
        <fullName evidence="2">Uncharacterized protein</fullName>
    </submittedName>
</protein>
<accession>I3IGX1</accession>
<proteinExistence type="predicted"/>
<reference evidence="2 3" key="1">
    <citation type="journal article" date="2012" name="FEBS Lett.">
        <title>Anammox organism KSU-1 expresses a NirK-type copper-containing nitrite reductase instead of a NirS-type with cytochrome cd1.</title>
        <authorList>
            <person name="Hira D."/>
            <person name="Toh H."/>
            <person name="Migita C.T."/>
            <person name="Okubo H."/>
            <person name="Nishiyama T."/>
            <person name="Hattori M."/>
            <person name="Furukawa K."/>
            <person name="Fujii T."/>
        </authorList>
    </citation>
    <scope>NUCLEOTIDE SEQUENCE [LARGE SCALE GENOMIC DNA]</scope>
</reference>
<sequence length="94" mass="11093">MKSVNKSKKTSTAKNTRPQKASKVTIEKRIRKYRLKDAEKQEEEDLKYWASASISEKTEMAYSLWEECYWIQKGVNINAQRLRRVLEIAKLPQS</sequence>
<feature type="compositionally biased region" description="Basic residues" evidence="1">
    <location>
        <begin position="1"/>
        <end position="11"/>
    </location>
</feature>
<evidence type="ECO:0000256" key="1">
    <source>
        <dbReference type="SAM" id="MobiDB-lite"/>
    </source>
</evidence>
<feature type="region of interest" description="Disordered" evidence="1">
    <location>
        <begin position="1"/>
        <end position="24"/>
    </location>
</feature>
<evidence type="ECO:0000313" key="2">
    <source>
        <dbReference type="EMBL" id="GAB60966.1"/>
    </source>
</evidence>
<gene>
    <name evidence="2" type="ORF">KSU1_B0109</name>
</gene>
<keyword evidence="3" id="KW-1185">Reference proteome</keyword>
<organism evidence="2 3">
    <name type="scientific">Candidatus Jettenia caeni</name>
    <dbReference type="NCBI Taxonomy" id="247490"/>
    <lineage>
        <taxon>Bacteria</taxon>
        <taxon>Pseudomonadati</taxon>
        <taxon>Planctomycetota</taxon>
        <taxon>Candidatus Brocadiia</taxon>
        <taxon>Candidatus Brocadiales</taxon>
        <taxon>Candidatus Brocadiaceae</taxon>
        <taxon>Candidatus Jettenia</taxon>
    </lineage>
</organism>
<dbReference type="AlphaFoldDB" id="I3IGX1"/>
<comment type="caution">
    <text evidence="2">The sequence shown here is derived from an EMBL/GenBank/DDBJ whole genome shotgun (WGS) entry which is preliminary data.</text>
</comment>
<evidence type="ECO:0000313" key="3">
    <source>
        <dbReference type="Proteomes" id="UP000002985"/>
    </source>
</evidence>
<name>I3IGX1_9BACT</name>
<dbReference type="EMBL" id="BAFH01000002">
    <property type="protein sequence ID" value="GAB60966.1"/>
    <property type="molecule type" value="Genomic_DNA"/>
</dbReference>
<dbReference type="Proteomes" id="UP000002985">
    <property type="component" value="Unassembled WGS sequence"/>
</dbReference>